<evidence type="ECO:0000313" key="2">
    <source>
        <dbReference type="Proteomes" id="UP001157961"/>
    </source>
</evidence>
<organism evidence="1 2">
    <name type="scientific">Shimia sagamensis</name>
    <dbReference type="NCBI Taxonomy" id="1566352"/>
    <lineage>
        <taxon>Bacteria</taxon>
        <taxon>Pseudomonadati</taxon>
        <taxon>Pseudomonadota</taxon>
        <taxon>Alphaproteobacteria</taxon>
        <taxon>Rhodobacterales</taxon>
        <taxon>Roseobacteraceae</taxon>
    </lineage>
</organism>
<gene>
    <name evidence="1" type="ORF">SAMN06265373_105452</name>
</gene>
<dbReference type="Proteomes" id="UP001157961">
    <property type="component" value="Unassembled WGS sequence"/>
</dbReference>
<comment type="caution">
    <text evidence="1">The sequence shown here is derived from an EMBL/GenBank/DDBJ whole genome shotgun (WGS) entry which is preliminary data.</text>
</comment>
<protein>
    <recommendedName>
        <fullName evidence="3">Class I SAM-dependent methyltransferase</fullName>
    </recommendedName>
</protein>
<reference evidence="1 2" key="1">
    <citation type="submission" date="2017-05" db="EMBL/GenBank/DDBJ databases">
        <authorList>
            <person name="Varghese N."/>
            <person name="Submissions S."/>
        </authorList>
    </citation>
    <scope>NUCLEOTIDE SEQUENCE [LARGE SCALE GENOMIC DNA]</scope>
    <source>
        <strain evidence="1 2">DSM 29734</strain>
    </source>
</reference>
<dbReference type="EMBL" id="FXTY01000005">
    <property type="protein sequence ID" value="SMP27709.1"/>
    <property type="molecule type" value="Genomic_DNA"/>
</dbReference>
<dbReference type="Gene3D" id="3.40.50.150">
    <property type="entry name" value="Vaccinia Virus protein VP39"/>
    <property type="match status" value="1"/>
</dbReference>
<accession>A0ABY1P8J4</accession>
<evidence type="ECO:0008006" key="3">
    <source>
        <dbReference type="Google" id="ProtNLM"/>
    </source>
</evidence>
<proteinExistence type="predicted"/>
<dbReference type="InterPro" id="IPR029063">
    <property type="entry name" value="SAM-dependent_MTases_sf"/>
</dbReference>
<name>A0ABY1P8J4_9RHOB</name>
<evidence type="ECO:0000313" key="1">
    <source>
        <dbReference type="EMBL" id="SMP27709.1"/>
    </source>
</evidence>
<sequence length="245" mass="28027">MRKVIQRAANKYCRWRIGQTLPGVLSDLDAYKKKSNTTGTQWITLWMSVKRILKHHPEEILESGTGSSTMVLAATVQKLKKETPGYNGRVTSMESVAAWHEIASNNLPDQYRDHVEIILGPRKKFEMGFFRGYVHSNIPKRNYGFVLLDAPAFDDEHGLSFCADVFKVMDFVNHSTIHGVVDGRASSVFVLQTLYGPSAARYYHSLFAASFSIPKIDFRDPKNNTPKDWFCTPFGRLVYRKFRRL</sequence>
<keyword evidence="2" id="KW-1185">Reference proteome</keyword>